<accession>A0ABW7JTR2</accession>
<dbReference type="PANTHER" id="PTHR30136:SF34">
    <property type="entry name" value="TRANSCRIPTIONAL REGULATOR"/>
    <property type="match status" value="1"/>
</dbReference>
<dbReference type="InterPro" id="IPR029016">
    <property type="entry name" value="GAF-like_dom_sf"/>
</dbReference>
<reference evidence="2 3" key="1">
    <citation type="submission" date="2024-10" db="EMBL/GenBank/DDBJ databases">
        <authorList>
            <person name="Riesco R."/>
        </authorList>
    </citation>
    <scope>NUCLEOTIDE SEQUENCE [LARGE SCALE GENOMIC DNA]</scope>
    <source>
        <strain evidence="2 3">NCIMB 15449</strain>
    </source>
</reference>
<feature type="domain" description="IclR-ED" evidence="1">
    <location>
        <begin position="1"/>
        <end position="118"/>
    </location>
</feature>
<gene>
    <name evidence="2" type="ORF">ACHIPZ_24860</name>
</gene>
<dbReference type="InterPro" id="IPR050707">
    <property type="entry name" value="HTH_MetabolicPath_Reg"/>
</dbReference>
<evidence type="ECO:0000259" key="1">
    <source>
        <dbReference type="PROSITE" id="PS51078"/>
    </source>
</evidence>
<evidence type="ECO:0000313" key="3">
    <source>
        <dbReference type="Proteomes" id="UP001609175"/>
    </source>
</evidence>
<name>A0ABW7JTR2_9NOCA</name>
<dbReference type="Pfam" id="PF01614">
    <property type="entry name" value="IclR_C"/>
    <property type="match status" value="1"/>
</dbReference>
<dbReference type="PROSITE" id="PS51078">
    <property type="entry name" value="ICLR_ED"/>
    <property type="match status" value="1"/>
</dbReference>
<proteinExistence type="predicted"/>
<dbReference type="Gene3D" id="3.30.450.40">
    <property type="match status" value="1"/>
</dbReference>
<comment type="caution">
    <text evidence="2">The sequence shown here is derived from an EMBL/GenBank/DDBJ whole genome shotgun (WGS) entry which is preliminary data.</text>
</comment>
<evidence type="ECO:0000313" key="2">
    <source>
        <dbReference type="EMBL" id="MFH5211407.1"/>
    </source>
</evidence>
<dbReference type="Proteomes" id="UP001609175">
    <property type="component" value="Unassembled WGS sequence"/>
</dbReference>
<dbReference type="RefSeq" id="WP_395117865.1">
    <property type="nucleotide sequence ID" value="NZ_JBIMSO010000110.1"/>
</dbReference>
<dbReference type="SUPFAM" id="SSF55781">
    <property type="entry name" value="GAF domain-like"/>
    <property type="match status" value="1"/>
</dbReference>
<protein>
    <submittedName>
        <fullName evidence="2">IclR family transcriptional regulator C-terminal domain-containing protein</fullName>
    </submittedName>
</protein>
<organism evidence="2 3">
    <name type="scientific">Antrihabitans spumae</name>
    <dbReference type="NCBI Taxonomy" id="3373370"/>
    <lineage>
        <taxon>Bacteria</taxon>
        <taxon>Bacillati</taxon>
        <taxon>Actinomycetota</taxon>
        <taxon>Actinomycetes</taxon>
        <taxon>Mycobacteriales</taxon>
        <taxon>Nocardiaceae</taxon>
        <taxon>Antrihabitans</taxon>
    </lineage>
</organism>
<dbReference type="PANTHER" id="PTHR30136">
    <property type="entry name" value="HELIX-TURN-HELIX TRANSCRIPTIONAL REGULATOR, ICLR FAMILY"/>
    <property type="match status" value="1"/>
</dbReference>
<dbReference type="InterPro" id="IPR014757">
    <property type="entry name" value="Tscrpt_reg_IclR_C"/>
</dbReference>
<dbReference type="EMBL" id="JBIMSO010000110">
    <property type="protein sequence ID" value="MFH5211407.1"/>
    <property type="molecule type" value="Genomic_DNA"/>
</dbReference>
<sequence>MWCSTGLWVGTRFPALVTCQGKVLLAALSAEKVLEVLAEPSRSGLPVDTLAPNQIDDILAETRERGWALADQDLAPGIRSIAVPVRDGRGVVRAAMNVARATVSPGRNALSLRLASYE</sequence>